<dbReference type="Proteomes" id="UP000887013">
    <property type="component" value="Unassembled WGS sequence"/>
</dbReference>
<reference evidence="1" key="1">
    <citation type="submission" date="2020-08" db="EMBL/GenBank/DDBJ databases">
        <title>Multicomponent nature underlies the extraordinary mechanical properties of spider dragline silk.</title>
        <authorList>
            <person name="Kono N."/>
            <person name="Nakamura H."/>
            <person name="Mori M."/>
            <person name="Yoshida Y."/>
            <person name="Ohtoshi R."/>
            <person name="Malay A.D."/>
            <person name="Moran D.A.P."/>
            <person name="Tomita M."/>
            <person name="Numata K."/>
            <person name="Arakawa K."/>
        </authorList>
    </citation>
    <scope>NUCLEOTIDE SEQUENCE</scope>
</reference>
<sequence>MEASSEAGRALRFGNYHPFQCLPTRITVPEGKVFVNSVMSDVPERLREGCVWGFPHLDFWEPLWSPTLTETCWARPSDAILDVSGKMFCFGICNLV</sequence>
<dbReference type="EMBL" id="BMAW01020712">
    <property type="protein sequence ID" value="GFT69534.1"/>
    <property type="molecule type" value="Genomic_DNA"/>
</dbReference>
<evidence type="ECO:0000313" key="2">
    <source>
        <dbReference type="Proteomes" id="UP000887013"/>
    </source>
</evidence>
<comment type="caution">
    <text evidence="1">The sequence shown here is derived from an EMBL/GenBank/DDBJ whole genome shotgun (WGS) entry which is preliminary data.</text>
</comment>
<keyword evidence="2" id="KW-1185">Reference proteome</keyword>
<organism evidence="1 2">
    <name type="scientific">Nephila pilipes</name>
    <name type="common">Giant wood spider</name>
    <name type="synonym">Nephila maculata</name>
    <dbReference type="NCBI Taxonomy" id="299642"/>
    <lineage>
        <taxon>Eukaryota</taxon>
        <taxon>Metazoa</taxon>
        <taxon>Ecdysozoa</taxon>
        <taxon>Arthropoda</taxon>
        <taxon>Chelicerata</taxon>
        <taxon>Arachnida</taxon>
        <taxon>Araneae</taxon>
        <taxon>Araneomorphae</taxon>
        <taxon>Entelegynae</taxon>
        <taxon>Araneoidea</taxon>
        <taxon>Nephilidae</taxon>
        <taxon>Nephila</taxon>
    </lineage>
</organism>
<accession>A0A8X6PJ94</accession>
<evidence type="ECO:0000313" key="1">
    <source>
        <dbReference type="EMBL" id="GFT69534.1"/>
    </source>
</evidence>
<dbReference type="AlphaFoldDB" id="A0A8X6PJ94"/>
<gene>
    <name evidence="1" type="ORF">NPIL_500361</name>
</gene>
<proteinExistence type="predicted"/>
<protein>
    <submittedName>
        <fullName evidence="1">Uncharacterized protein</fullName>
    </submittedName>
</protein>
<dbReference type="OrthoDB" id="10356166at2759"/>
<name>A0A8X6PJ94_NEPPI</name>